<dbReference type="AlphaFoldDB" id="G9Y7X0"/>
<accession>G9Y7X0</accession>
<proteinExistence type="predicted"/>
<protein>
    <submittedName>
        <fullName evidence="1">Uncharacterized protein</fullName>
    </submittedName>
</protein>
<reference evidence="1 2" key="1">
    <citation type="submission" date="2011-08" db="EMBL/GenBank/DDBJ databases">
        <authorList>
            <person name="Weinstock G."/>
            <person name="Sodergren E."/>
            <person name="Clifton S."/>
            <person name="Fulton L."/>
            <person name="Fulton B."/>
            <person name="Courtney L."/>
            <person name="Fronick C."/>
            <person name="Harrison M."/>
            <person name="Strong C."/>
            <person name="Farmer C."/>
            <person name="Delahaunty K."/>
            <person name="Markovic C."/>
            <person name="Hall O."/>
            <person name="Minx P."/>
            <person name="Tomlinson C."/>
            <person name="Mitreva M."/>
            <person name="Hou S."/>
            <person name="Chen J."/>
            <person name="Wollam A."/>
            <person name="Pepin K.H."/>
            <person name="Johnson M."/>
            <person name="Bhonagiri V."/>
            <person name="Zhang X."/>
            <person name="Suruliraj S."/>
            <person name="Warren W."/>
            <person name="Chinwalla A."/>
            <person name="Mardis E.R."/>
            <person name="Wilson R.K."/>
        </authorList>
    </citation>
    <scope>NUCLEOTIDE SEQUENCE [LARGE SCALE GENOMIC DNA]</scope>
    <source>
        <strain evidence="1 2">ATCC 51873</strain>
    </source>
</reference>
<dbReference type="PATRIC" id="fig|1002364.3.peg.2371"/>
<dbReference type="HOGENOM" id="CLU_3153441_0_0_6"/>
<dbReference type="Proteomes" id="UP000005959">
    <property type="component" value="Unassembled WGS sequence"/>
</dbReference>
<organism evidence="1 2">
    <name type="scientific">Hafnia alvei ATCC 51873</name>
    <dbReference type="NCBI Taxonomy" id="1002364"/>
    <lineage>
        <taxon>Bacteria</taxon>
        <taxon>Pseudomonadati</taxon>
        <taxon>Pseudomonadota</taxon>
        <taxon>Gammaproteobacteria</taxon>
        <taxon>Enterobacterales</taxon>
        <taxon>Hafniaceae</taxon>
        <taxon>Hafnia</taxon>
    </lineage>
</organism>
<name>G9Y7X0_HAFAL</name>
<evidence type="ECO:0000313" key="1">
    <source>
        <dbReference type="EMBL" id="EHM41959.1"/>
    </source>
</evidence>
<gene>
    <name evidence="1" type="ORF">HMPREF0454_02636</name>
</gene>
<dbReference type="EMBL" id="AGCI01000062">
    <property type="protein sequence ID" value="EHM41959.1"/>
    <property type="molecule type" value="Genomic_DNA"/>
</dbReference>
<sequence length="48" mass="5514">MIWENTPEGDAVLIHEELSSVFNDIPKAFLLWLAKMNLKELLNNANCQ</sequence>
<evidence type="ECO:0000313" key="2">
    <source>
        <dbReference type="Proteomes" id="UP000005959"/>
    </source>
</evidence>
<comment type="caution">
    <text evidence="1">The sequence shown here is derived from an EMBL/GenBank/DDBJ whole genome shotgun (WGS) entry which is preliminary data.</text>
</comment>